<dbReference type="Gene3D" id="3.40.50.720">
    <property type="entry name" value="NAD(P)-binding Rossmann-like Domain"/>
    <property type="match status" value="1"/>
</dbReference>
<sequence>MDELAFRSSQKFENIQVQANVVATKTKDALVLYSQQAKELTLRLWNSTNTEELKVYLRELSNRILNNAKDFRTFVIYYVNPQNIFQSAARVFGTKRDIYFGCAGLIIGVVIGISIGLAVRKKEPILRYMQAIQCNHYLGCESVTVIEDAIAPFQCGEYEVLVNVKAASVQIIDVQICNGYGRTLRRLLQRLYKQSDSDLPVILGRDCTGIITDIGCKVKRLEVGDEVWLAVPFWSQGTLCQSVLVSENHLSKKPKNVGFEGAASIPYAGSLALAALDEAGIDSSTAFDKKVLVHGGCTPVGCVLLQLLKHWKATVVTTCYKKAVPVVQALGASDIIILSESSINNKPFLEPEKSEYTEALRNLLTELEMRGTSYDVIIKTSNNYVRDQDLSKYCKQDGTIISTLPHPLSSDSCGFINKIALSLFIKVKYELQ</sequence>
<gene>
    <name evidence="3" type="ORF">NQ317_003878</name>
</gene>
<dbReference type="InterPro" id="IPR013154">
    <property type="entry name" value="ADH-like_N"/>
</dbReference>
<dbReference type="Gene3D" id="3.90.180.10">
    <property type="entry name" value="Medium-chain alcohol dehydrogenases, catalytic domain"/>
    <property type="match status" value="1"/>
</dbReference>
<dbReference type="SUPFAM" id="SSF50129">
    <property type="entry name" value="GroES-like"/>
    <property type="match status" value="1"/>
</dbReference>
<evidence type="ECO:0000256" key="1">
    <source>
        <dbReference type="SAM" id="Phobius"/>
    </source>
</evidence>
<keyword evidence="4" id="KW-1185">Reference proteome</keyword>
<keyword evidence="1" id="KW-0472">Membrane</keyword>
<protein>
    <recommendedName>
        <fullName evidence="2">Enoyl reductase (ER) domain-containing protein</fullName>
    </recommendedName>
</protein>
<evidence type="ECO:0000313" key="3">
    <source>
        <dbReference type="EMBL" id="KAJ8975536.1"/>
    </source>
</evidence>
<name>A0ABQ9JBY6_9CUCU</name>
<dbReference type="Proteomes" id="UP001162164">
    <property type="component" value="Unassembled WGS sequence"/>
</dbReference>
<dbReference type="InterPro" id="IPR036291">
    <property type="entry name" value="NAD(P)-bd_dom_sf"/>
</dbReference>
<dbReference type="InterPro" id="IPR050700">
    <property type="entry name" value="YIM1/Zinc_Alcohol_DH_Fams"/>
</dbReference>
<organism evidence="3 4">
    <name type="scientific">Molorchus minor</name>
    <dbReference type="NCBI Taxonomy" id="1323400"/>
    <lineage>
        <taxon>Eukaryota</taxon>
        <taxon>Metazoa</taxon>
        <taxon>Ecdysozoa</taxon>
        <taxon>Arthropoda</taxon>
        <taxon>Hexapoda</taxon>
        <taxon>Insecta</taxon>
        <taxon>Pterygota</taxon>
        <taxon>Neoptera</taxon>
        <taxon>Endopterygota</taxon>
        <taxon>Coleoptera</taxon>
        <taxon>Polyphaga</taxon>
        <taxon>Cucujiformia</taxon>
        <taxon>Chrysomeloidea</taxon>
        <taxon>Cerambycidae</taxon>
        <taxon>Lamiinae</taxon>
        <taxon>Monochamini</taxon>
        <taxon>Molorchus</taxon>
    </lineage>
</organism>
<evidence type="ECO:0000313" key="4">
    <source>
        <dbReference type="Proteomes" id="UP001162164"/>
    </source>
</evidence>
<dbReference type="PANTHER" id="PTHR11695:SF645">
    <property type="entry name" value="RETICULON-4-INTERACTING PROTEIN 1, MITOCHONDRIAL-LIKE PROTEIN"/>
    <property type="match status" value="1"/>
</dbReference>
<feature type="transmembrane region" description="Helical" evidence="1">
    <location>
        <begin position="98"/>
        <end position="119"/>
    </location>
</feature>
<dbReference type="PANTHER" id="PTHR11695">
    <property type="entry name" value="ALCOHOL DEHYDROGENASE RELATED"/>
    <property type="match status" value="1"/>
</dbReference>
<evidence type="ECO:0000259" key="2">
    <source>
        <dbReference type="SMART" id="SM00829"/>
    </source>
</evidence>
<dbReference type="EMBL" id="JAPWTJ010000807">
    <property type="protein sequence ID" value="KAJ8975536.1"/>
    <property type="molecule type" value="Genomic_DNA"/>
</dbReference>
<dbReference type="InterPro" id="IPR020843">
    <property type="entry name" value="ER"/>
</dbReference>
<proteinExistence type="predicted"/>
<dbReference type="Pfam" id="PF08240">
    <property type="entry name" value="ADH_N"/>
    <property type="match status" value="1"/>
</dbReference>
<feature type="non-terminal residue" evidence="3">
    <location>
        <position position="432"/>
    </location>
</feature>
<accession>A0ABQ9JBY6</accession>
<dbReference type="SMART" id="SM00829">
    <property type="entry name" value="PKS_ER"/>
    <property type="match status" value="1"/>
</dbReference>
<keyword evidence="1" id="KW-1133">Transmembrane helix</keyword>
<dbReference type="InterPro" id="IPR011032">
    <property type="entry name" value="GroES-like_sf"/>
</dbReference>
<comment type="caution">
    <text evidence="3">The sequence shown here is derived from an EMBL/GenBank/DDBJ whole genome shotgun (WGS) entry which is preliminary data.</text>
</comment>
<feature type="domain" description="Enoyl reductase (ER)" evidence="2">
    <location>
        <begin position="139"/>
        <end position="421"/>
    </location>
</feature>
<dbReference type="SUPFAM" id="SSF51735">
    <property type="entry name" value="NAD(P)-binding Rossmann-fold domains"/>
    <property type="match status" value="1"/>
</dbReference>
<keyword evidence="1" id="KW-0812">Transmembrane</keyword>
<reference evidence="3" key="1">
    <citation type="journal article" date="2023" name="Insect Mol. Biol.">
        <title>Genome sequencing provides insights into the evolution of gene families encoding plant cell wall-degrading enzymes in longhorned beetles.</title>
        <authorList>
            <person name="Shin N.R."/>
            <person name="Okamura Y."/>
            <person name="Kirsch R."/>
            <person name="Pauchet Y."/>
        </authorList>
    </citation>
    <scope>NUCLEOTIDE SEQUENCE</scope>
    <source>
        <strain evidence="3">MMC_N1</strain>
    </source>
</reference>